<evidence type="ECO:0000313" key="3">
    <source>
        <dbReference type="Proteomes" id="UP000271087"/>
    </source>
</evidence>
<dbReference type="InterPro" id="IPR025476">
    <property type="entry name" value="Helitron_helicase-like"/>
</dbReference>
<accession>A0A182ES05</accession>
<dbReference type="Proteomes" id="UP000271087">
    <property type="component" value="Unassembled WGS sequence"/>
</dbReference>
<evidence type="ECO:0000313" key="2">
    <source>
        <dbReference type="EMBL" id="VDM94650.1"/>
    </source>
</evidence>
<dbReference type="STRING" id="42157.A0A182ES05"/>
<dbReference type="AlphaFoldDB" id="A0A182ES05"/>
<keyword evidence="3" id="KW-1185">Reference proteome</keyword>
<dbReference type="OrthoDB" id="10055660at2759"/>
<evidence type="ECO:0000313" key="4">
    <source>
        <dbReference type="WBParaSite" id="nOo.2.0.1.t10923-RA"/>
    </source>
</evidence>
<dbReference type="EMBL" id="UYRW01006883">
    <property type="protein sequence ID" value="VDM94650.1"/>
    <property type="molecule type" value="Genomic_DNA"/>
</dbReference>
<feature type="domain" description="Helitron helicase-like" evidence="1">
    <location>
        <begin position="3"/>
        <end position="152"/>
    </location>
</feature>
<gene>
    <name evidence="2" type="ORF">NOO_LOCUS10923</name>
</gene>
<reference evidence="2 3" key="2">
    <citation type="submission" date="2018-08" db="EMBL/GenBank/DDBJ databases">
        <authorList>
            <person name="Laetsch R D."/>
            <person name="Stevens L."/>
            <person name="Kumar S."/>
            <person name="Blaxter L. M."/>
        </authorList>
    </citation>
    <scope>NUCLEOTIDE SEQUENCE [LARGE SCALE GENOMIC DNA]</scope>
</reference>
<dbReference type="WBParaSite" id="nOo.2.0.1.t10923-RA">
    <property type="protein sequence ID" value="nOo.2.0.1.t10923-RA"/>
    <property type="gene ID" value="nOo.2.0.1.g10923"/>
</dbReference>
<evidence type="ECO:0000259" key="1">
    <source>
        <dbReference type="Pfam" id="PF14214"/>
    </source>
</evidence>
<sequence>MSAEIKTECWIFIRLNQTKLRSEECIHLQDAVVNDGNTTSIGRLTILPSSYAGSPRHMHEYAQDAIAYVRQYGRSDLFITFTCNPAWDDIQNLLLPGQSPVDKHDITLRVFRQKLKSLMDFMIKHEVFGSVRCWMYSVEWQKRGLPHAHILIWLYDKITSNEIDDVICAEIPDPDVGKDLYEIVTKNMIHGLCGTLNPKSPYMIDGKCSKRYPRALVSST</sequence>
<name>A0A182ES05_ONCOC</name>
<protein>
    <submittedName>
        <fullName evidence="4">Helitron_like_N domain-containing protein</fullName>
    </submittedName>
</protein>
<reference evidence="4" key="1">
    <citation type="submission" date="2016-06" db="UniProtKB">
        <authorList>
            <consortium name="WormBaseParasite"/>
        </authorList>
    </citation>
    <scope>IDENTIFICATION</scope>
</reference>
<proteinExistence type="predicted"/>
<dbReference type="Pfam" id="PF14214">
    <property type="entry name" value="Helitron_like_N"/>
    <property type="match status" value="1"/>
</dbReference>
<organism evidence="4">
    <name type="scientific">Onchocerca ochengi</name>
    <name type="common">Filarial nematode worm</name>
    <dbReference type="NCBI Taxonomy" id="42157"/>
    <lineage>
        <taxon>Eukaryota</taxon>
        <taxon>Metazoa</taxon>
        <taxon>Ecdysozoa</taxon>
        <taxon>Nematoda</taxon>
        <taxon>Chromadorea</taxon>
        <taxon>Rhabditida</taxon>
        <taxon>Spirurina</taxon>
        <taxon>Spiruromorpha</taxon>
        <taxon>Filarioidea</taxon>
        <taxon>Onchocercidae</taxon>
        <taxon>Onchocerca</taxon>
    </lineage>
</organism>
<dbReference type="PANTHER" id="PTHR45786:SF74">
    <property type="entry name" value="ATP-DEPENDENT DNA HELICASE"/>
    <property type="match status" value="1"/>
</dbReference>
<dbReference type="PANTHER" id="PTHR45786">
    <property type="entry name" value="DNA BINDING PROTEIN-LIKE"/>
    <property type="match status" value="1"/>
</dbReference>